<feature type="region of interest" description="Disordered" evidence="1">
    <location>
        <begin position="164"/>
        <end position="212"/>
    </location>
</feature>
<proteinExistence type="predicted"/>
<feature type="compositionally biased region" description="Low complexity" evidence="1">
    <location>
        <begin position="221"/>
        <end position="239"/>
    </location>
</feature>
<dbReference type="AlphaFoldDB" id="A0A4V1IT98"/>
<sequence length="362" mass="36759">MAASGPPASFKSPFLIGAGGHVNPFPSRGPPLPRGGARRHAGAGSEVVAEARGGPTSPPTPTSYPSPCAGYARCAGMKRRALAAAYAAYAANADADAAYRSVVLHRRIPEQRADPCDASPPSSRAGAPPSATATPTAALSVLTRLNLEAQRAERRSEDDLLAHLHDGSRPGAVSTPTGSTASESASRVARRVTAPRTAGPASAGPGPPSMAAARRHYPVLRSSPPSASPGTAPSRSAGGLPAIARAEPWSASSTVTTTAPSRSSHEMAPQSILIDAPSAQRYPDTDLEGETAFHDDADLAQLAQAAATGSVVVQDPAGAVAVSQLGIGPSGTPGILAGRSTLQNTRILAPVPEASEFDHWWR</sequence>
<evidence type="ECO:0000313" key="3">
    <source>
        <dbReference type="Proteomes" id="UP000268535"/>
    </source>
</evidence>
<dbReference type="Proteomes" id="UP000268535">
    <property type="component" value="Unassembled WGS sequence"/>
</dbReference>
<evidence type="ECO:0000313" key="2">
    <source>
        <dbReference type="EMBL" id="RKO96307.1"/>
    </source>
</evidence>
<feature type="compositionally biased region" description="Low complexity" evidence="1">
    <location>
        <begin position="119"/>
        <end position="135"/>
    </location>
</feature>
<feature type="region of interest" description="Disordered" evidence="1">
    <location>
        <begin position="110"/>
        <end position="135"/>
    </location>
</feature>
<feature type="compositionally biased region" description="Low complexity" evidence="1">
    <location>
        <begin position="179"/>
        <end position="212"/>
    </location>
</feature>
<feature type="region of interest" description="Disordered" evidence="1">
    <location>
        <begin position="245"/>
        <end position="268"/>
    </location>
</feature>
<feature type="compositionally biased region" description="Low complexity" evidence="1">
    <location>
        <begin position="250"/>
        <end position="262"/>
    </location>
</feature>
<feature type="non-terminal residue" evidence="2">
    <location>
        <position position="362"/>
    </location>
</feature>
<gene>
    <name evidence="2" type="ORF">CAUPRSCDRAFT_12000</name>
</gene>
<feature type="region of interest" description="Disordered" evidence="1">
    <location>
        <begin position="21"/>
        <end position="67"/>
    </location>
</feature>
<accession>A0A4V1IT98</accession>
<name>A0A4V1IT98_9FUNG</name>
<dbReference type="EMBL" id="ML010096">
    <property type="protein sequence ID" value="RKO96307.1"/>
    <property type="molecule type" value="Genomic_DNA"/>
</dbReference>
<feature type="region of interest" description="Disordered" evidence="1">
    <location>
        <begin position="220"/>
        <end position="239"/>
    </location>
</feature>
<protein>
    <submittedName>
        <fullName evidence="2">Uncharacterized protein</fullName>
    </submittedName>
</protein>
<organism evidence="2 3">
    <name type="scientific">Caulochytrium protostelioides</name>
    <dbReference type="NCBI Taxonomy" id="1555241"/>
    <lineage>
        <taxon>Eukaryota</taxon>
        <taxon>Fungi</taxon>
        <taxon>Fungi incertae sedis</taxon>
        <taxon>Chytridiomycota</taxon>
        <taxon>Chytridiomycota incertae sedis</taxon>
        <taxon>Chytridiomycetes</taxon>
        <taxon>Caulochytriales</taxon>
        <taxon>Caulochytriaceae</taxon>
        <taxon>Caulochytrium</taxon>
    </lineage>
</organism>
<evidence type="ECO:0000256" key="1">
    <source>
        <dbReference type="SAM" id="MobiDB-lite"/>
    </source>
</evidence>
<reference evidence="3" key="1">
    <citation type="journal article" date="2018" name="Nat. Microbiol.">
        <title>Leveraging single-cell genomics to expand the fungal tree of life.</title>
        <authorList>
            <person name="Ahrendt S.R."/>
            <person name="Quandt C.A."/>
            <person name="Ciobanu D."/>
            <person name="Clum A."/>
            <person name="Salamov A."/>
            <person name="Andreopoulos B."/>
            <person name="Cheng J.F."/>
            <person name="Woyke T."/>
            <person name="Pelin A."/>
            <person name="Henrissat B."/>
            <person name="Reynolds N.K."/>
            <person name="Benny G.L."/>
            <person name="Smith M.E."/>
            <person name="James T.Y."/>
            <person name="Grigoriev I.V."/>
        </authorList>
    </citation>
    <scope>NUCLEOTIDE SEQUENCE [LARGE SCALE GENOMIC DNA]</scope>
    <source>
        <strain evidence="3">ATCC 52028</strain>
    </source>
</reference>